<dbReference type="InterPro" id="IPR024524">
    <property type="entry name" value="DUF3800"/>
</dbReference>
<reference evidence="2" key="1">
    <citation type="submission" date="2017-09" db="EMBL/GenBank/DDBJ databases">
        <title>Depth-based differentiation of microbial function through sediment-hosted aquifers and enrichment of novel symbionts in the deep terrestrial subsurface.</title>
        <authorList>
            <person name="Probst A.J."/>
            <person name="Ladd B."/>
            <person name="Jarett J.K."/>
            <person name="Geller-Mcgrath D.E."/>
            <person name="Sieber C.M.K."/>
            <person name="Emerson J.B."/>
            <person name="Anantharaman K."/>
            <person name="Thomas B.C."/>
            <person name="Malmstrom R."/>
            <person name="Stieglmeier M."/>
            <person name="Klingl A."/>
            <person name="Woyke T."/>
            <person name="Ryan C.M."/>
            <person name="Banfield J.F."/>
        </authorList>
    </citation>
    <scope>NUCLEOTIDE SEQUENCE [LARGE SCALE GENOMIC DNA]</scope>
</reference>
<protein>
    <submittedName>
        <fullName evidence="1">Uncharacterized protein</fullName>
    </submittedName>
</protein>
<comment type="caution">
    <text evidence="1">The sequence shown here is derived from an EMBL/GenBank/DDBJ whole genome shotgun (WGS) entry which is preliminary data.</text>
</comment>
<proteinExistence type="predicted"/>
<sequence>MYFTDKLATLFAVEKLKNLKRQLKLTDSYEFKYHRSKEYVKEAFFKVAKNMDCKFFSLVIKKNSIDPTLNYGECLGYLLNHTRNCLVSDTSSLLIIIDGEGSDRYLNDIKKTLKKSVSDAHTEIRYSNSKNDELIQIADMISGLVYEMEGGTSKNNGKQALYTKIRRFYRGLTRNAV</sequence>
<dbReference type="EMBL" id="PEYU01000032">
    <property type="protein sequence ID" value="PIS22460.1"/>
    <property type="molecule type" value="Genomic_DNA"/>
</dbReference>
<evidence type="ECO:0000313" key="2">
    <source>
        <dbReference type="Proteomes" id="UP000231252"/>
    </source>
</evidence>
<accession>A0A2H0XBZ1</accession>
<dbReference type="AlphaFoldDB" id="A0A2H0XBZ1"/>
<dbReference type="Proteomes" id="UP000231252">
    <property type="component" value="Unassembled WGS sequence"/>
</dbReference>
<name>A0A2H0XBZ1_UNCKA</name>
<organism evidence="1 2">
    <name type="scientific">candidate division WWE3 bacterium CG08_land_8_20_14_0_20_41_10</name>
    <dbReference type="NCBI Taxonomy" id="1975085"/>
    <lineage>
        <taxon>Bacteria</taxon>
        <taxon>Katanobacteria</taxon>
    </lineage>
</organism>
<evidence type="ECO:0000313" key="1">
    <source>
        <dbReference type="EMBL" id="PIS22460.1"/>
    </source>
</evidence>
<gene>
    <name evidence="1" type="ORF">COT50_01780</name>
</gene>
<dbReference type="Pfam" id="PF12686">
    <property type="entry name" value="DUF3800"/>
    <property type="match status" value="1"/>
</dbReference>